<protein>
    <submittedName>
        <fullName evidence="5">Transcriptional regulator</fullName>
    </submittedName>
</protein>
<evidence type="ECO:0000256" key="3">
    <source>
        <dbReference type="ARBA" id="ARBA00023163"/>
    </source>
</evidence>
<dbReference type="GO" id="GO:0043565">
    <property type="term" value="F:sequence-specific DNA binding"/>
    <property type="evidence" value="ECO:0007669"/>
    <property type="project" value="InterPro"/>
</dbReference>
<reference evidence="5 6" key="1">
    <citation type="submission" date="2015-10" db="EMBL/GenBank/DDBJ databases">
        <authorList>
            <person name="Gilbert D.G."/>
        </authorList>
    </citation>
    <scope>NUCLEOTIDE SEQUENCE [LARGE SCALE GENOMIC DNA]</scope>
    <source>
        <strain evidence="5 6">NRRL B-16712</strain>
    </source>
</reference>
<evidence type="ECO:0000259" key="4">
    <source>
        <dbReference type="PROSITE" id="PS01124"/>
    </source>
</evidence>
<dbReference type="InterPro" id="IPR018060">
    <property type="entry name" value="HTH_AraC"/>
</dbReference>
<dbReference type="Proteomes" id="UP000053244">
    <property type="component" value="Unassembled WGS sequence"/>
</dbReference>
<dbReference type="RefSeq" id="WP_067703149.1">
    <property type="nucleotide sequence ID" value="NZ_LLZH01000311.1"/>
</dbReference>
<keyword evidence="2" id="KW-0238">DNA-binding</keyword>
<dbReference type="InterPro" id="IPR009057">
    <property type="entry name" value="Homeodomain-like_sf"/>
</dbReference>
<proteinExistence type="predicted"/>
<evidence type="ECO:0000256" key="1">
    <source>
        <dbReference type="ARBA" id="ARBA00023015"/>
    </source>
</evidence>
<evidence type="ECO:0000313" key="5">
    <source>
        <dbReference type="EMBL" id="KUL25678.1"/>
    </source>
</evidence>
<keyword evidence="6" id="KW-1185">Reference proteome</keyword>
<dbReference type="AlphaFoldDB" id="A0A101JF28"/>
<dbReference type="PANTHER" id="PTHR43280:SF32">
    <property type="entry name" value="TRANSCRIPTIONAL REGULATORY PROTEIN"/>
    <property type="match status" value="1"/>
</dbReference>
<dbReference type="EMBL" id="LLZH01000311">
    <property type="protein sequence ID" value="KUL25678.1"/>
    <property type="molecule type" value="Genomic_DNA"/>
</dbReference>
<dbReference type="Pfam" id="PF12833">
    <property type="entry name" value="HTH_18"/>
    <property type="match status" value="1"/>
</dbReference>
<gene>
    <name evidence="5" type="ORF">ADL15_40030</name>
</gene>
<dbReference type="InterPro" id="IPR037923">
    <property type="entry name" value="HTH-like"/>
</dbReference>
<keyword evidence="1" id="KW-0805">Transcription regulation</keyword>
<name>A0A101JF28_9ACTN</name>
<evidence type="ECO:0000313" key="6">
    <source>
        <dbReference type="Proteomes" id="UP000053244"/>
    </source>
</evidence>
<comment type="caution">
    <text evidence="5">The sequence shown here is derived from an EMBL/GenBank/DDBJ whole genome shotgun (WGS) entry which is preliminary data.</text>
</comment>
<dbReference type="SUPFAM" id="SSF51215">
    <property type="entry name" value="Regulatory protein AraC"/>
    <property type="match status" value="1"/>
</dbReference>
<dbReference type="OrthoDB" id="9799345at2"/>
<accession>A0A101JF28</accession>
<keyword evidence="3" id="KW-0804">Transcription</keyword>
<dbReference type="GO" id="GO:0003700">
    <property type="term" value="F:DNA-binding transcription factor activity"/>
    <property type="evidence" value="ECO:0007669"/>
    <property type="project" value="InterPro"/>
</dbReference>
<dbReference type="SMART" id="SM00342">
    <property type="entry name" value="HTH_ARAC"/>
    <property type="match status" value="1"/>
</dbReference>
<organism evidence="5 6">
    <name type="scientific">Actinoplanes awajinensis subsp. mycoplanecinus</name>
    <dbReference type="NCBI Taxonomy" id="135947"/>
    <lineage>
        <taxon>Bacteria</taxon>
        <taxon>Bacillati</taxon>
        <taxon>Actinomycetota</taxon>
        <taxon>Actinomycetes</taxon>
        <taxon>Micromonosporales</taxon>
        <taxon>Micromonosporaceae</taxon>
        <taxon>Actinoplanes</taxon>
    </lineage>
</organism>
<dbReference type="PROSITE" id="PS01124">
    <property type="entry name" value="HTH_ARAC_FAMILY_2"/>
    <property type="match status" value="1"/>
</dbReference>
<sequence length="291" mass="31531">MVKNRQAIPSVDFSAPAGIPDAVEVISLAQLRSRTGPAVLAAPQRPTFHHLLTLDRGTLGHTVDFTRHEVTATTWLWVRPGQVQQWGDLSGADGTLILFEPDFLGPATAAAAGIDDPHAPARYPVAPGHRRRLAAATRHLADMSADCGPLALETRHSVLRHLLAVLVLQLAALAPARTGPSPQSEDTYLRFRDALERDFTRVHRLEDYARALGYSARTLSRAAQAAAGVNGKELIDRRIVLEAQRLLAHSDHTAAQIAARLGFASATNFSKYFHTRTGVTPIAFRGSSRTT</sequence>
<dbReference type="PANTHER" id="PTHR43280">
    <property type="entry name" value="ARAC-FAMILY TRANSCRIPTIONAL REGULATOR"/>
    <property type="match status" value="1"/>
</dbReference>
<dbReference type="Gene3D" id="1.10.10.60">
    <property type="entry name" value="Homeodomain-like"/>
    <property type="match status" value="1"/>
</dbReference>
<feature type="domain" description="HTH araC/xylS-type" evidence="4">
    <location>
        <begin position="189"/>
        <end position="287"/>
    </location>
</feature>
<evidence type="ECO:0000256" key="2">
    <source>
        <dbReference type="ARBA" id="ARBA00023125"/>
    </source>
</evidence>
<dbReference type="SUPFAM" id="SSF46689">
    <property type="entry name" value="Homeodomain-like"/>
    <property type="match status" value="1"/>
</dbReference>